<sequence length="271" mass="28630">MKEMAARITGSVLLLAAMAAVYVVAVWTRPGQRVDQRLYEEMNGADSWRELVHRIGFERVTDPRLWVVAGIVVVALGLLSRRRASIIPLLILPVVGVVVARALRTVILPRPELIDIIRAAYNTFPSGHTAAAAGCVAAAIRAAPRPLAPLGAVVGAFWVTLVGQGLMEVGAHRPSDVIGSLFMVGALLVLVPTSTRESGWGPVTAATVAVVGMVGPVLWSAYTGHAIVAAIGVVASLVFAALTLGPTRTGPVTEPQAWPVDDRRAPSRLRR</sequence>
<evidence type="ECO:0000259" key="3">
    <source>
        <dbReference type="SMART" id="SM00014"/>
    </source>
</evidence>
<feature type="transmembrane region" description="Helical" evidence="2">
    <location>
        <begin position="119"/>
        <end position="140"/>
    </location>
</feature>
<keyword evidence="2" id="KW-1133">Transmembrane helix</keyword>
<dbReference type="EMBL" id="JBHTIL010000001">
    <property type="protein sequence ID" value="MFD0926408.1"/>
    <property type="molecule type" value="Genomic_DNA"/>
</dbReference>
<dbReference type="SUPFAM" id="SSF48317">
    <property type="entry name" value="Acid phosphatase/Vanadium-dependent haloperoxidase"/>
    <property type="match status" value="1"/>
</dbReference>
<keyword evidence="2" id="KW-0812">Transmembrane</keyword>
<feature type="transmembrane region" description="Helical" evidence="2">
    <location>
        <begin position="177"/>
        <end position="193"/>
    </location>
</feature>
<dbReference type="Proteomes" id="UP001597068">
    <property type="component" value="Unassembled WGS sequence"/>
</dbReference>
<evidence type="ECO:0000256" key="2">
    <source>
        <dbReference type="SAM" id="Phobius"/>
    </source>
</evidence>
<dbReference type="InterPro" id="IPR000326">
    <property type="entry name" value="PAP2/HPO"/>
</dbReference>
<feature type="transmembrane region" description="Helical" evidence="2">
    <location>
        <begin position="225"/>
        <end position="244"/>
    </location>
</feature>
<accession>A0ABW3G8H2</accession>
<feature type="domain" description="Phosphatidic acid phosphatase type 2/haloperoxidase" evidence="3">
    <location>
        <begin position="86"/>
        <end position="193"/>
    </location>
</feature>
<evidence type="ECO:0000313" key="5">
    <source>
        <dbReference type="Proteomes" id="UP001597068"/>
    </source>
</evidence>
<comment type="caution">
    <text evidence="4">The sequence shown here is derived from an EMBL/GenBank/DDBJ whole genome shotgun (WGS) entry which is preliminary data.</text>
</comment>
<keyword evidence="5" id="KW-1185">Reference proteome</keyword>
<proteinExistence type="predicted"/>
<reference evidence="5" key="1">
    <citation type="journal article" date="2019" name="Int. J. Syst. Evol. Microbiol.">
        <title>The Global Catalogue of Microorganisms (GCM) 10K type strain sequencing project: providing services to taxonomists for standard genome sequencing and annotation.</title>
        <authorList>
            <consortium name="The Broad Institute Genomics Platform"/>
            <consortium name="The Broad Institute Genome Sequencing Center for Infectious Disease"/>
            <person name="Wu L."/>
            <person name="Ma J."/>
        </authorList>
    </citation>
    <scope>NUCLEOTIDE SEQUENCE [LARGE SCALE GENOMIC DNA]</scope>
    <source>
        <strain evidence="5">CCUG 50873</strain>
    </source>
</reference>
<feature type="transmembrane region" description="Helical" evidence="2">
    <location>
        <begin position="200"/>
        <end position="219"/>
    </location>
</feature>
<feature type="transmembrane region" description="Helical" evidence="2">
    <location>
        <begin position="147"/>
        <end position="165"/>
    </location>
</feature>
<dbReference type="Pfam" id="PF01569">
    <property type="entry name" value="PAP2"/>
    <property type="match status" value="1"/>
</dbReference>
<evidence type="ECO:0000256" key="1">
    <source>
        <dbReference type="SAM" id="MobiDB-lite"/>
    </source>
</evidence>
<dbReference type="Gene3D" id="1.20.144.10">
    <property type="entry name" value="Phosphatidic acid phosphatase type 2/haloperoxidase"/>
    <property type="match status" value="1"/>
</dbReference>
<dbReference type="SMART" id="SM00014">
    <property type="entry name" value="acidPPc"/>
    <property type="match status" value="1"/>
</dbReference>
<feature type="transmembrane region" description="Helical" evidence="2">
    <location>
        <begin position="86"/>
        <end position="107"/>
    </location>
</feature>
<dbReference type="RefSeq" id="WP_253645714.1">
    <property type="nucleotide sequence ID" value="NZ_BAAAMO010000002.1"/>
</dbReference>
<protein>
    <submittedName>
        <fullName evidence="4">Phosphatase PAP2 family protein</fullName>
    </submittedName>
</protein>
<feature type="transmembrane region" description="Helical" evidence="2">
    <location>
        <begin position="63"/>
        <end position="79"/>
    </location>
</feature>
<evidence type="ECO:0000313" key="4">
    <source>
        <dbReference type="EMBL" id="MFD0926408.1"/>
    </source>
</evidence>
<organism evidence="4 5">
    <name type="scientific">Williamsia deligens</name>
    <dbReference type="NCBI Taxonomy" id="321325"/>
    <lineage>
        <taxon>Bacteria</taxon>
        <taxon>Bacillati</taxon>
        <taxon>Actinomycetota</taxon>
        <taxon>Actinomycetes</taxon>
        <taxon>Mycobacteriales</taxon>
        <taxon>Nocardiaceae</taxon>
        <taxon>Williamsia</taxon>
    </lineage>
</organism>
<feature type="region of interest" description="Disordered" evidence="1">
    <location>
        <begin position="251"/>
        <end position="271"/>
    </location>
</feature>
<name>A0ABW3G8H2_9NOCA</name>
<keyword evidence="2" id="KW-0472">Membrane</keyword>
<gene>
    <name evidence="4" type="ORF">ACFQ04_11760</name>
</gene>
<dbReference type="InterPro" id="IPR036938">
    <property type="entry name" value="PAP2/HPO_sf"/>
</dbReference>